<feature type="domain" description="HTH arsR-type" evidence="1">
    <location>
        <begin position="8"/>
        <end position="50"/>
    </location>
</feature>
<dbReference type="GO" id="GO:0003700">
    <property type="term" value="F:DNA-binding transcription factor activity"/>
    <property type="evidence" value="ECO:0007669"/>
    <property type="project" value="InterPro"/>
</dbReference>
<dbReference type="AlphaFoldDB" id="A0A0A7GBH4"/>
<dbReference type="InterPro" id="IPR036390">
    <property type="entry name" value="WH_DNA-bd_sf"/>
</dbReference>
<dbReference type="CDD" id="cd00090">
    <property type="entry name" value="HTH_ARSR"/>
    <property type="match status" value="1"/>
</dbReference>
<dbReference type="InterPro" id="IPR036388">
    <property type="entry name" value="WH-like_DNA-bd_sf"/>
</dbReference>
<sequence>MAEDMTRAILKALAELGKPAKAKEIAEKIGVPTSKVSCRLAPLRKKGLLDSPEKGVYVITEEGKKLIK</sequence>
<dbReference type="STRING" id="565033.GACE_0348"/>
<dbReference type="KEGG" id="gac:GACE_0348"/>
<evidence type="ECO:0000259" key="1">
    <source>
        <dbReference type="Pfam" id="PF01022"/>
    </source>
</evidence>
<proteinExistence type="predicted"/>
<organism evidence="2 3">
    <name type="scientific">Geoglobus acetivorans</name>
    <dbReference type="NCBI Taxonomy" id="565033"/>
    <lineage>
        <taxon>Archaea</taxon>
        <taxon>Methanobacteriati</taxon>
        <taxon>Methanobacteriota</taxon>
        <taxon>Archaeoglobi</taxon>
        <taxon>Archaeoglobales</taxon>
        <taxon>Archaeoglobaceae</taxon>
        <taxon>Geoglobus</taxon>
    </lineage>
</organism>
<dbReference type="EMBL" id="CP009552">
    <property type="protein sequence ID" value="AIY89405.1"/>
    <property type="molecule type" value="Genomic_DNA"/>
</dbReference>
<evidence type="ECO:0000313" key="2">
    <source>
        <dbReference type="EMBL" id="AIY89405.1"/>
    </source>
</evidence>
<dbReference type="eggNOG" id="arCOG03924">
    <property type="taxonomic scope" value="Archaea"/>
</dbReference>
<dbReference type="GeneID" id="24796952"/>
<dbReference type="InterPro" id="IPR001845">
    <property type="entry name" value="HTH_ArsR_DNA-bd_dom"/>
</dbReference>
<dbReference type="SUPFAM" id="SSF46785">
    <property type="entry name" value="Winged helix' DNA-binding domain"/>
    <property type="match status" value="1"/>
</dbReference>
<reference evidence="2 3" key="1">
    <citation type="journal article" date="2015" name="Appl. Environ. Microbiol.">
        <title>The Geoglobus acetivorans genome: Fe(III) reduction, acetate utilization, autotrophic growth, and degradation of aromatic compounds in a hyperthermophilic archaeon.</title>
        <authorList>
            <person name="Mardanov A.V."/>
            <person name="Slododkina G.B."/>
            <person name="Slobodkin A.I."/>
            <person name="Beletsky A.V."/>
            <person name="Gavrilov S.N."/>
            <person name="Kublanov I.V."/>
            <person name="Bonch-Osmolovskaya E.A."/>
            <person name="Skryabin K.G."/>
            <person name="Ravin N.V."/>
        </authorList>
    </citation>
    <scope>NUCLEOTIDE SEQUENCE [LARGE SCALE GENOMIC DNA]</scope>
    <source>
        <strain evidence="2 3">SBH6</strain>
    </source>
</reference>
<dbReference type="Proteomes" id="UP000030624">
    <property type="component" value="Chromosome"/>
</dbReference>
<accession>A0A0A7GBH4</accession>
<gene>
    <name evidence="2" type="ORF">GACE_0348</name>
</gene>
<protein>
    <recommendedName>
        <fullName evidence="1">HTH arsR-type domain-containing protein</fullName>
    </recommendedName>
</protein>
<dbReference type="RefSeq" id="WP_048090646.1">
    <property type="nucleotide sequence ID" value="NZ_CP009552.1"/>
</dbReference>
<name>A0A0A7GBH4_GEOAI</name>
<dbReference type="HOGENOM" id="CLU_203781_0_0_2"/>
<dbReference type="InterPro" id="IPR011991">
    <property type="entry name" value="ArsR-like_HTH"/>
</dbReference>
<dbReference type="Pfam" id="PF01022">
    <property type="entry name" value="HTH_5"/>
    <property type="match status" value="1"/>
</dbReference>
<dbReference type="Gene3D" id="1.10.10.10">
    <property type="entry name" value="Winged helix-like DNA-binding domain superfamily/Winged helix DNA-binding domain"/>
    <property type="match status" value="1"/>
</dbReference>
<evidence type="ECO:0000313" key="3">
    <source>
        <dbReference type="Proteomes" id="UP000030624"/>
    </source>
</evidence>